<name>A0A6C0CLU8_9ZZZZ</name>
<feature type="transmembrane region" description="Helical" evidence="1">
    <location>
        <begin position="76"/>
        <end position="96"/>
    </location>
</feature>
<evidence type="ECO:0000313" key="2">
    <source>
        <dbReference type="EMBL" id="QHT05122.1"/>
    </source>
</evidence>
<feature type="transmembrane region" description="Helical" evidence="1">
    <location>
        <begin position="23"/>
        <end position="40"/>
    </location>
</feature>
<dbReference type="EMBL" id="MN739449">
    <property type="protein sequence ID" value="QHT05122.1"/>
    <property type="molecule type" value="Genomic_DNA"/>
</dbReference>
<dbReference type="AlphaFoldDB" id="A0A6C0CLU8"/>
<keyword evidence="1" id="KW-0812">Transmembrane</keyword>
<keyword evidence="1" id="KW-1133">Transmembrane helix</keyword>
<organism evidence="2">
    <name type="scientific">viral metagenome</name>
    <dbReference type="NCBI Taxonomy" id="1070528"/>
    <lineage>
        <taxon>unclassified sequences</taxon>
        <taxon>metagenomes</taxon>
        <taxon>organismal metagenomes</taxon>
    </lineage>
</organism>
<sequence length="116" mass="13042">MDDLMLMAAIPLMSMMNGNSQHAAYMEIGCMLGYLALNYFNSLPATPAVPSASSPEFMDTIVHVEPYQTPFWKIDIQTVLLFIICILLIFGITELIEQHNTRPRALRPPRPHPLAL</sequence>
<proteinExistence type="predicted"/>
<keyword evidence="1" id="KW-0472">Membrane</keyword>
<evidence type="ECO:0000256" key="1">
    <source>
        <dbReference type="SAM" id="Phobius"/>
    </source>
</evidence>
<protein>
    <submittedName>
        <fullName evidence="2">Uncharacterized protein</fullName>
    </submittedName>
</protein>
<reference evidence="2" key="1">
    <citation type="journal article" date="2020" name="Nature">
        <title>Giant virus diversity and host interactions through global metagenomics.</title>
        <authorList>
            <person name="Schulz F."/>
            <person name="Roux S."/>
            <person name="Paez-Espino D."/>
            <person name="Jungbluth S."/>
            <person name="Walsh D.A."/>
            <person name="Denef V.J."/>
            <person name="McMahon K.D."/>
            <person name="Konstantinidis K.T."/>
            <person name="Eloe-Fadrosh E.A."/>
            <person name="Kyrpides N.C."/>
            <person name="Woyke T."/>
        </authorList>
    </citation>
    <scope>NUCLEOTIDE SEQUENCE</scope>
    <source>
        <strain evidence="2">GVMAG-M-3300021354-14</strain>
    </source>
</reference>
<accession>A0A6C0CLU8</accession>